<organism evidence="2 3">
    <name type="scientific">Cellulophaga algicola (strain DSM 14237 / IC166 / ACAM 630)</name>
    <dbReference type="NCBI Taxonomy" id="688270"/>
    <lineage>
        <taxon>Bacteria</taxon>
        <taxon>Pseudomonadati</taxon>
        <taxon>Bacteroidota</taxon>
        <taxon>Flavobacteriia</taxon>
        <taxon>Flavobacteriales</taxon>
        <taxon>Flavobacteriaceae</taxon>
        <taxon>Cellulophaga</taxon>
    </lineage>
</organism>
<proteinExistence type="predicted"/>
<sequence>MNIKLTEILGVFGFVLALVTFILTRIERRKKLSIDLYCQSLEELDKDNEFNSDENGMKESRVIVLDIINQGAKTIAIDKNSIIILLNGHKIQYELDWIGKQKFENPINPGQSYRFGVLLDAAIGISKIENRDKGRYKIRAELKDIDNKKYTSKKNFLLLLEVDEITRI</sequence>
<dbReference type="STRING" id="688270.Celal_3328"/>
<name>E6X635_CELAD</name>
<keyword evidence="3" id="KW-1185">Reference proteome</keyword>
<accession>E6X635</accession>
<dbReference type="AlphaFoldDB" id="E6X635"/>
<keyword evidence="1" id="KW-0812">Transmembrane</keyword>
<feature type="transmembrane region" description="Helical" evidence="1">
    <location>
        <begin position="6"/>
        <end position="24"/>
    </location>
</feature>
<reference evidence="2 3" key="1">
    <citation type="journal article" date="2010" name="Stand. Genomic Sci.">
        <title>Complete genome sequence of Cellulophaga algicola type strain (IC166).</title>
        <authorList>
            <person name="Abt B."/>
            <person name="Lu M."/>
            <person name="Misra M."/>
            <person name="Han C."/>
            <person name="Nolan M."/>
            <person name="Lucas S."/>
            <person name="Hammon N."/>
            <person name="Deshpande S."/>
            <person name="Cheng J.F."/>
            <person name="Tapia R."/>
            <person name="Goodwin L."/>
            <person name="Pitluck S."/>
            <person name="Liolios K."/>
            <person name="Pagani I."/>
            <person name="Ivanova N."/>
            <person name="Mavromatis K."/>
            <person name="Ovchinikova G."/>
            <person name="Pati A."/>
            <person name="Chen A."/>
            <person name="Palaniappan K."/>
            <person name="Land M."/>
            <person name="Hauser L."/>
            <person name="Chang Y.J."/>
            <person name="Jeffries C.D."/>
            <person name="Detter J.C."/>
            <person name="Brambilla E."/>
            <person name="Rohde M."/>
            <person name="Tindall B.J."/>
            <person name="Goker M."/>
            <person name="Woyke T."/>
            <person name="Bristow J."/>
            <person name="Eisen J.A."/>
            <person name="Markowitz V."/>
            <person name="Hugenholtz P."/>
            <person name="Kyrpides N.C."/>
            <person name="Klenk H.P."/>
            <person name="Lapidus A."/>
        </authorList>
    </citation>
    <scope>NUCLEOTIDE SEQUENCE [LARGE SCALE GENOMIC DNA]</scope>
    <source>
        <strain evidence="3">DSM 14237 / IC166 / ACAM 630</strain>
    </source>
</reference>
<dbReference type="Proteomes" id="UP000008634">
    <property type="component" value="Chromosome"/>
</dbReference>
<evidence type="ECO:0000313" key="3">
    <source>
        <dbReference type="Proteomes" id="UP000008634"/>
    </source>
</evidence>
<keyword evidence="1" id="KW-0472">Membrane</keyword>
<dbReference type="EMBL" id="CP002453">
    <property type="protein sequence ID" value="ADV50594.1"/>
    <property type="molecule type" value="Genomic_DNA"/>
</dbReference>
<dbReference type="HOGENOM" id="CLU_1583554_0_0_10"/>
<dbReference type="RefSeq" id="WP_013552048.1">
    <property type="nucleotide sequence ID" value="NC_014934.1"/>
</dbReference>
<protein>
    <submittedName>
        <fullName evidence="2">Uncharacterized protein</fullName>
    </submittedName>
</protein>
<dbReference type="KEGG" id="cao:Celal_3328"/>
<gene>
    <name evidence="2" type="ordered locus">Celal_3328</name>
</gene>
<evidence type="ECO:0000313" key="2">
    <source>
        <dbReference type="EMBL" id="ADV50594.1"/>
    </source>
</evidence>
<evidence type="ECO:0000256" key="1">
    <source>
        <dbReference type="SAM" id="Phobius"/>
    </source>
</evidence>
<keyword evidence="1" id="KW-1133">Transmembrane helix</keyword>